<protein>
    <recommendedName>
        <fullName evidence="5">HK97 gp10 family phage protein</fullName>
    </recommendedName>
</protein>
<dbReference type="InterPro" id="IPR010064">
    <property type="entry name" value="HK97-gp10_tail"/>
</dbReference>
<evidence type="ECO:0000313" key="2">
    <source>
        <dbReference type="EMBL" id="MTU05014.1"/>
    </source>
</evidence>
<evidence type="ECO:0008006" key="5">
    <source>
        <dbReference type="Google" id="ProtNLM"/>
    </source>
</evidence>
<comment type="caution">
    <text evidence="1">The sequence shown here is derived from an EMBL/GenBank/DDBJ whole genome shotgun (WGS) entry which is preliminary data.</text>
</comment>
<proteinExistence type="predicted"/>
<reference evidence="3 4" key="1">
    <citation type="journal article" date="2019" name="Nat. Med.">
        <title>A library of human gut bacterial isolates paired with longitudinal multiomics data enables mechanistic microbiome research.</title>
        <authorList>
            <person name="Poyet M."/>
            <person name="Groussin M."/>
            <person name="Gibbons S.M."/>
            <person name="Avila-Pacheco J."/>
            <person name="Jiang X."/>
            <person name="Kearney S.M."/>
            <person name="Perrotta A.R."/>
            <person name="Berdy B."/>
            <person name="Zhao S."/>
            <person name="Lieberman T.D."/>
            <person name="Swanson P.K."/>
            <person name="Smith M."/>
            <person name="Roesemann S."/>
            <person name="Alexander J.E."/>
            <person name="Rich S.A."/>
            <person name="Livny J."/>
            <person name="Vlamakis H."/>
            <person name="Clish C."/>
            <person name="Bullock K."/>
            <person name="Deik A."/>
            <person name="Scott J."/>
            <person name="Pierce K.A."/>
            <person name="Xavier R.J."/>
            <person name="Alm E.J."/>
        </authorList>
    </citation>
    <scope>NUCLEOTIDE SEQUENCE [LARGE SCALE GENOMIC DNA]</scope>
    <source>
        <strain evidence="1 4">BIOML-A13</strain>
        <strain evidence="2 3">BIOML-A3</strain>
    </source>
</reference>
<dbReference type="Pfam" id="PF04883">
    <property type="entry name" value="HK97-gp10_like"/>
    <property type="match status" value="1"/>
</dbReference>
<name>A0A7X2XHL5_9FIRM</name>
<dbReference type="RefSeq" id="WP_149877472.1">
    <property type="nucleotide sequence ID" value="NZ_CATWQF010000001.1"/>
</dbReference>
<dbReference type="AlphaFoldDB" id="A0A7X2XHL5"/>
<accession>A0A7X2XHL5</accession>
<evidence type="ECO:0000313" key="4">
    <source>
        <dbReference type="Proteomes" id="UP000484547"/>
    </source>
</evidence>
<sequence>MFDFSEFARFQSDFERKSKIRSEVAEKVLKKEGAAILAKTKRRTPVDTGALRNSWEMTYSQKGHEHKITFSNPQDYASYIEFGTKKIKPFYMNTVPLNKGLKTVERKYKRELKRFFVD</sequence>
<dbReference type="EMBL" id="WNBM01000013">
    <property type="protein sequence ID" value="MTT76855.1"/>
    <property type="molecule type" value="Genomic_DNA"/>
</dbReference>
<dbReference type="Proteomes" id="UP000443070">
    <property type="component" value="Unassembled WGS sequence"/>
</dbReference>
<organism evidence="1 4">
    <name type="scientific">Phascolarctobacterium faecium</name>
    <dbReference type="NCBI Taxonomy" id="33025"/>
    <lineage>
        <taxon>Bacteria</taxon>
        <taxon>Bacillati</taxon>
        <taxon>Bacillota</taxon>
        <taxon>Negativicutes</taxon>
        <taxon>Acidaminococcales</taxon>
        <taxon>Acidaminococcaceae</taxon>
        <taxon>Phascolarctobacterium</taxon>
    </lineage>
</organism>
<gene>
    <name evidence="1" type="ORF">GMD11_11395</name>
    <name evidence="2" type="ORF">GMD18_11540</name>
</gene>
<dbReference type="Proteomes" id="UP000484547">
    <property type="component" value="Unassembled WGS sequence"/>
</dbReference>
<keyword evidence="3" id="KW-1185">Reference proteome</keyword>
<evidence type="ECO:0000313" key="1">
    <source>
        <dbReference type="EMBL" id="MTT76855.1"/>
    </source>
</evidence>
<evidence type="ECO:0000313" key="3">
    <source>
        <dbReference type="Proteomes" id="UP000443070"/>
    </source>
</evidence>
<dbReference type="OrthoDB" id="1850874at2"/>
<dbReference type="EMBL" id="WNBW01000015">
    <property type="protein sequence ID" value="MTU05014.1"/>
    <property type="molecule type" value="Genomic_DNA"/>
</dbReference>